<evidence type="ECO:0000313" key="9">
    <source>
        <dbReference type="Proteomes" id="UP000516349"/>
    </source>
</evidence>
<evidence type="ECO:0000256" key="3">
    <source>
        <dbReference type="ARBA" id="ARBA00049360"/>
    </source>
</evidence>
<dbReference type="Pfam" id="PF00005">
    <property type="entry name" value="ABC_tran"/>
    <property type="match status" value="2"/>
</dbReference>
<feature type="domain" description="ABC transporter" evidence="7">
    <location>
        <begin position="6"/>
        <end position="216"/>
    </location>
</feature>
<accession>A0A7H1NS25</accession>
<gene>
    <name evidence="8" type="primary">uup</name>
    <name evidence="8" type="ORF">JGUZn3_13590</name>
</gene>
<feature type="compositionally biased region" description="Polar residues" evidence="6">
    <location>
        <begin position="510"/>
        <end position="522"/>
    </location>
</feature>
<sequence>MAPPLLSLQNISYTLGGKPLLEGAEISVGYHEKLALVGRNGSGKSTLLRIASGQILPDSGEIFIQPSITRRYLSQEPNLRAYKTTLDYVNTGLVDPHYEHESLSLLQELGLTGQENPHHLSGGEARRCAIAQALVGHPDLLMLDEPTNHLDMPTIEWLEKKLLSLSAALILISHDRRLLETVSQAVIWLDRGTCRKLNQGFQHFESWRDAVLAEEELTAHKLDRQIAREEDWMRYGVTARRKRNVRRVQELAQLRQQKREAIKQPNQLALQASQAILSGKLVIAAEGVSKSYGERPIVKALSLRLQRGEKLAIVGANGSGKTTLLNLLTKTLPPDEGEITLGSNLAMVTLDQQRNALNPATTLADTLTGGGGDMVQVGSEHRHVIGYMKDFLFKPEQARTPVGVLSGGERGRLLLAKALAQPSNLLVLDEPTNDLDLETLDLLEEMLSQYEGSVLLVSHDRNFIDRIATSVLTLAETAQWVEYAGGYSDMLAQKQAVPPAPPSGKKETLKNGNPSASKNKSAFSEEKGPKTKLSFKEKFALENLPKTIAGLEEEIQKLRTILSDPALYHKDQAKFTQTSTLLAQKETALREAEERWLELEILRQDIEKK</sequence>
<dbReference type="SUPFAM" id="SSF52540">
    <property type="entry name" value="P-loop containing nucleoside triphosphate hydrolases"/>
    <property type="match status" value="2"/>
</dbReference>
<dbReference type="RefSeq" id="WP_203412836.1">
    <property type="nucleotide sequence ID" value="NZ_CP060244.1"/>
</dbReference>
<dbReference type="InterPro" id="IPR051309">
    <property type="entry name" value="ABCF_ATPase"/>
</dbReference>
<comment type="catalytic activity">
    <reaction evidence="3">
        <text>ATP + H2O = ADP + phosphate + H(+)</text>
        <dbReference type="Rhea" id="RHEA:13065"/>
        <dbReference type="ChEBI" id="CHEBI:15377"/>
        <dbReference type="ChEBI" id="CHEBI:15378"/>
        <dbReference type="ChEBI" id="CHEBI:30616"/>
        <dbReference type="ChEBI" id="CHEBI:43474"/>
        <dbReference type="ChEBI" id="CHEBI:456216"/>
    </reaction>
</comment>
<evidence type="ECO:0000256" key="4">
    <source>
        <dbReference type="ARBA" id="ARBA00061478"/>
    </source>
</evidence>
<organism evidence="8 9">
    <name type="scientific">Entomobacter blattae</name>
    <dbReference type="NCBI Taxonomy" id="2762277"/>
    <lineage>
        <taxon>Bacteria</taxon>
        <taxon>Pseudomonadati</taxon>
        <taxon>Pseudomonadota</taxon>
        <taxon>Alphaproteobacteria</taxon>
        <taxon>Acetobacterales</taxon>
        <taxon>Acetobacteraceae</taxon>
        <taxon>Entomobacter</taxon>
    </lineage>
</organism>
<evidence type="ECO:0000259" key="7">
    <source>
        <dbReference type="PROSITE" id="PS50893"/>
    </source>
</evidence>
<dbReference type="InterPro" id="IPR032524">
    <property type="entry name" value="ABC_tran_C"/>
</dbReference>
<dbReference type="GO" id="GO:0005524">
    <property type="term" value="F:ATP binding"/>
    <property type="evidence" value="ECO:0007669"/>
    <property type="project" value="UniProtKB-KW"/>
</dbReference>
<dbReference type="Proteomes" id="UP000516349">
    <property type="component" value="Chromosome"/>
</dbReference>
<protein>
    <submittedName>
        <fullName evidence="8">ABC transporter ATP-binding protein uup</fullName>
    </submittedName>
</protein>
<evidence type="ECO:0000256" key="1">
    <source>
        <dbReference type="ARBA" id="ARBA00022741"/>
    </source>
</evidence>
<dbReference type="GO" id="GO:0016887">
    <property type="term" value="F:ATP hydrolysis activity"/>
    <property type="evidence" value="ECO:0007669"/>
    <property type="project" value="InterPro"/>
</dbReference>
<keyword evidence="1" id="KW-0547">Nucleotide-binding</keyword>
<evidence type="ECO:0000313" key="8">
    <source>
        <dbReference type="EMBL" id="QNT78585.1"/>
    </source>
</evidence>
<comment type="similarity">
    <text evidence="4">Belongs to the ABC transporter superfamily. ABCF family. Uup subfamily.</text>
</comment>
<dbReference type="Gene3D" id="1.10.287.380">
    <property type="entry name" value="Valyl-tRNA synthetase, C-terminal domain"/>
    <property type="match status" value="1"/>
</dbReference>
<feature type="region of interest" description="Disordered" evidence="6">
    <location>
        <begin position="494"/>
        <end position="529"/>
    </location>
</feature>
<dbReference type="Pfam" id="PF16326">
    <property type="entry name" value="ABC_tran_CTD"/>
    <property type="match status" value="1"/>
</dbReference>
<proteinExistence type="inferred from homology"/>
<dbReference type="Gene3D" id="3.40.50.300">
    <property type="entry name" value="P-loop containing nucleotide triphosphate hydrolases"/>
    <property type="match status" value="2"/>
</dbReference>
<keyword evidence="9" id="KW-1185">Reference proteome</keyword>
<evidence type="ECO:0000256" key="2">
    <source>
        <dbReference type="ARBA" id="ARBA00022840"/>
    </source>
</evidence>
<feature type="domain" description="ABC transporter" evidence="7">
    <location>
        <begin position="283"/>
        <end position="503"/>
    </location>
</feature>
<dbReference type="AlphaFoldDB" id="A0A7H1NS25"/>
<dbReference type="GO" id="GO:0003677">
    <property type="term" value="F:DNA binding"/>
    <property type="evidence" value="ECO:0007669"/>
    <property type="project" value="InterPro"/>
</dbReference>
<dbReference type="PANTHER" id="PTHR42855">
    <property type="entry name" value="ABC TRANSPORTER ATP-BINDING SUBUNIT"/>
    <property type="match status" value="1"/>
</dbReference>
<evidence type="ECO:0000256" key="6">
    <source>
        <dbReference type="SAM" id="MobiDB-lite"/>
    </source>
</evidence>
<dbReference type="FunFam" id="3.40.50.300:FF:000309">
    <property type="entry name" value="ABC transporter ATP-binding protein"/>
    <property type="match status" value="1"/>
</dbReference>
<dbReference type="PROSITE" id="PS50893">
    <property type="entry name" value="ABC_TRANSPORTER_2"/>
    <property type="match status" value="2"/>
</dbReference>
<dbReference type="EMBL" id="CP060244">
    <property type="protein sequence ID" value="QNT78585.1"/>
    <property type="molecule type" value="Genomic_DNA"/>
</dbReference>
<name>A0A7H1NS25_9PROT</name>
<dbReference type="InterPro" id="IPR003593">
    <property type="entry name" value="AAA+_ATPase"/>
</dbReference>
<dbReference type="SMART" id="SM00382">
    <property type="entry name" value="AAA"/>
    <property type="match status" value="2"/>
</dbReference>
<reference evidence="8 9" key="1">
    <citation type="submission" date="2020-08" db="EMBL/GenBank/DDBJ databases">
        <title>Complete genome sequence of Entomobacter blattae G55GP.</title>
        <authorList>
            <person name="Poehlein A."/>
            <person name="Guzman J."/>
            <person name="Daniel R."/>
            <person name="Vilcinskas A."/>
        </authorList>
    </citation>
    <scope>NUCLEOTIDE SEQUENCE [LARGE SCALE GENOMIC DNA]</scope>
    <source>
        <strain evidence="8 9">G55GP</strain>
    </source>
</reference>
<dbReference type="InterPro" id="IPR037118">
    <property type="entry name" value="Val-tRNA_synth_C_sf"/>
</dbReference>
<dbReference type="CDD" id="cd03221">
    <property type="entry name" value="ABCF_EF-3"/>
    <property type="match status" value="1"/>
</dbReference>
<dbReference type="PANTHER" id="PTHR42855:SF1">
    <property type="entry name" value="ABC TRANSPORTER DOMAIN-CONTAINING PROTEIN"/>
    <property type="match status" value="1"/>
</dbReference>
<dbReference type="KEGG" id="ebla:JGUZn3_13590"/>
<feature type="coiled-coil region" evidence="5">
    <location>
        <begin position="541"/>
        <end position="609"/>
    </location>
</feature>
<dbReference type="InterPro" id="IPR027417">
    <property type="entry name" value="P-loop_NTPase"/>
</dbReference>
<keyword evidence="5" id="KW-0175">Coiled coil</keyword>
<dbReference type="InterPro" id="IPR003439">
    <property type="entry name" value="ABC_transporter-like_ATP-bd"/>
</dbReference>
<keyword evidence="2 8" id="KW-0067">ATP-binding</keyword>
<evidence type="ECO:0000256" key="5">
    <source>
        <dbReference type="SAM" id="Coils"/>
    </source>
</evidence>